<dbReference type="Gene3D" id="3.30.1330.40">
    <property type="entry name" value="RutC-like"/>
    <property type="match status" value="1"/>
</dbReference>
<dbReference type="Pfam" id="PF01042">
    <property type="entry name" value="Ribonuc_L-PSP"/>
    <property type="match status" value="1"/>
</dbReference>
<organism evidence="1 2">
    <name type="scientific">Hymenobacter monticola</name>
    <dbReference type="NCBI Taxonomy" id="1705399"/>
    <lineage>
        <taxon>Bacteria</taxon>
        <taxon>Pseudomonadati</taxon>
        <taxon>Bacteroidota</taxon>
        <taxon>Cytophagia</taxon>
        <taxon>Cytophagales</taxon>
        <taxon>Hymenobacteraceae</taxon>
        <taxon>Hymenobacter</taxon>
    </lineage>
</organism>
<proteinExistence type="predicted"/>
<dbReference type="Proteomes" id="UP000831390">
    <property type="component" value="Chromosome"/>
</dbReference>
<sequence length="130" mass="14511">MEKRTIDPWKWGERTNSVQAVEIKQPAGTLYCSGLVAIDAEGRPSTADMRSQLLHTFQNLEQLIGEAGYECRGIARLNVYTTSVAEFFTTCTDVYQDWIARHGVKQATTLLEVQGLFANLTVELEATVVK</sequence>
<keyword evidence="2" id="KW-1185">Reference proteome</keyword>
<dbReference type="RefSeq" id="WP_243511573.1">
    <property type="nucleotide sequence ID" value="NZ_CP094534.1"/>
</dbReference>
<gene>
    <name evidence="1" type="ORF">MTP16_16060</name>
</gene>
<protein>
    <submittedName>
        <fullName evidence="1">RidA family protein</fullName>
    </submittedName>
</protein>
<dbReference type="EMBL" id="CP094534">
    <property type="protein sequence ID" value="UOE32640.1"/>
    <property type="molecule type" value="Genomic_DNA"/>
</dbReference>
<evidence type="ECO:0000313" key="2">
    <source>
        <dbReference type="Proteomes" id="UP000831390"/>
    </source>
</evidence>
<name>A0ABY4B0Y9_9BACT</name>
<dbReference type="InterPro" id="IPR006175">
    <property type="entry name" value="YjgF/YER057c/UK114"/>
</dbReference>
<dbReference type="InterPro" id="IPR035959">
    <property type="entry name" value="RutC-like_sf"/>
</dbReference>
<dbReference type="CDD" id="cd00448">
    <property type="entry name" value="YjgF_YER057c_UK114_family"/>
    <property type="match status" value="1"/>
</dbReference>
<reference evidence="1 2" key="1">
    <citation type="submission" date="2022-03" db="EMBL/GenBank/DDBJ databases">
        <title>Hymenobactersp. isolated from the air.</title>
        <authorList>
            <person name="Won M."/>
            <person name="Kwon S.-W."/>
        </authorList>
    </citation>
    <scope>NUCLEOTIDE SEQUENCE [LARGE SCALE GENOMIC DNA]</scope>
    <source>
        <strain evidence="1 2">KACC 22596</strain>
    </source>
</reference>
<evidence type="ECO:0000313" key="1">
    <source>
        <dbReference type="EMBL" id="UOE32640.1"/>
    </source>
</evidence>
<accession>A0ABY4B0Y9</accession>
<dbReference type="SUPFAM" id="SSF55298">
    <property type="entry name" value="YjgF-like"/>
    <property type="match status" value="1"/>
</dbReference>